<dbReference type="PANTHER" id="PTHR13410:SF9">
    <property type="entry name" value="PROTEIN PBDC1"/>
    <property type="match status" value="1"/>
</dbReference>
<organism evidence="2 3">
    <name type="scientific">Nicrophorus vespilloides</name>
    <name type="common">Boreal carrion beetle</name>
    <dbReference type="NCBI Taxonomy" id="110193"/>
    <lineage>
        <taxon>Eukaryota</taxon>
        <taxon>Metazoa</taxon>
        <taxon>Ecdysozoa</taxon>
        <taxon>Arthropoda</taxon>
        <taxon>Hexapoda</taxon>
        <taxon>Insecta</taxon>
        <taxon>Pterygota</taxon>
        <taxon>Neoptera</taxon>
        <taxon>Endopterygota</taxon>
        <taxon>Coleoptera</taxon>
        <taxon>Polyphaga</taxon>
        <taxon>Staphyliniformia</taxon>
        <taxon>Silphidae</taxon>
        <taxon>Nicrophorinae</taxon>
        <taxon>Nicrophorus</taxon>
    </lineage>
</organism>
<dbReference type="RefSeq" id="XP_017783289.1">
    <property type="nucleotide sequence ID" value="XM_017927800.1"/>
</dbReference>
<evidence type="ECO:0000313" key="2">
    <source>
        <dbReference type="Proteomes" id="UP000695000"/>
    </source>
</evidence>
<dbReference type="PANTHER" id="PTHR13410">
    <property type="entry name" value="PROTEIN PBDC1"/>
    <property type="match status" value="1"/>
</dbReference>
<proteinExistence type="predicted"/>
<sequence length="154" mass="18325">MDVLSRPAEEFENDSQVEAMWAMKAFEHAEVYFNIISSVDPKPLKLTPFDDTIYKIFREEFSDLNIVQLNEDEMKSPEGKMKWRSFCERFKKFVEDYSFGTLIRADATKDYTQENSILVSRIQFYAIELARNREGVNDPIRRIFKREKKDDLNE</sequence>
<protein>
    <submittedName>
        <fullName evidence="3">Protein PBDC1</fullName>
    </submittedName>
</protein>
<keyword evidence="2" id="KW-1185">Reference proteome</keyword>
<dbReference type="Gene3D" id="1.10.3560.10">
    <property type="entry name" value="yst0336 like domain"/>
    <property type="match status" value="1"/>
</dbReference>
<dbReference type="InterPro" id="IPR008476">
    <property type="entry name" value="PBDC1_metazoa/fungi"/>
</dbReference>
<accession>A0ABM1N8Y9</accession>
<dbReference type="InterPro" id="IPR021148">
    <property type="entry name" value="Polysacc_synth_dom"/>
</dbReference>
<reference evidence="3" key="1">
    <citation type="submission" date="2025-08" db="UniProtKB">
        <authorList>
            <consortium name="RefSeq"/>
        </authorList>
    </citation>
    <scope>IDENTIFICATION</scope>
    <source>
        <tissue evidence="3">Whole Larva</tissue>
    </source>
</reference>
<name>A0ABM1N8Y9_NICVS</name>
<dbReference type="InterPro" id="IPR023139">
    <property type="entry name" value="PBDC1-like_dom_sf"/>
</dbReference>
<dbReference type="Proteomes" id="UP000695000">
    <property type="component" value="Unplaced"/>
</dbReference>
<gene>
    <name evidence="3" type="primary">LOC108567381</name>
</gene>
<dbReference type="Pfam" id="PF04669">
    <property type="entry name" value="PBDC1"/>
    <property type="match status" value="1"/>
</dbReference>
<feature type="domain" description="Polysaccharide biosynthesis" evidence="1">
    <location>
        <begin position="17"/>
        <end position="140"/>
    </location>
</feature>
<evidence type="ECO:0000313" key="3">
    <source>
        <dbReference type="RefSeq" id="XP_017783289.1"/>
    </source>
</evidence>
<evidence type="ECO:0000259" key="1">
    <source>
        <dbReference type="Pfam" id="PF04669"/>
    </source>
</evidence>
<dbReference type="GeneID" id="108567381"/>